<gene>
    <name evidence="1" type="ORF">C7383_101232</name>
</gene>
<dbReference type="AlphaFoldDB" id="A0AB73T9S8"/>
<name>A0AB73T9S8_9FIRM</name>
<reference evidence="1 2" key="1">
    <citation type="submission" date="2018-05" db="EMBL/GenBank/DDBJ databases">
        <authorList>
            <person name="Goeker M."/>
            <person name="Huntemann M."/>
            <person name="Clum A."/>
            <person name="Pillay M."/>
            <person name="Palaniappan K."/>
            <person name="Varghese N."/>
            <person name="Mikhailova N."/>
            <person name="Stamatis D."/>
            <person name="Reddy T."/>
            <person name="Daum C."/>
            <person name="Shapiro N."/>
            <person name="Ivanova N."/>
            <person name="Kyrpides N."/>
            <person name="Woyke T."/>
        </authorList>
    </citation>
    <scope>NUCLEOTIDE SEQUENCE [LARGE SCALE GENOMIC DNA]</scope>
    <source>
        <strain evidence="1 2">DSM 26524</strain>
    </source>
</reference>
<dbReference type="EMBL" id="QGGY01000001">
    <property type="protein sequence ID" value="PWJ78862.1"/>
    <property type="molecule type" value="Genomic_DNA"/>
</dbReference>
<sequence>MEEGKVVYYIDEGRIYSGQVTDVEKSGKEFVFSIDSYGDCSGQHRISSAQIGIKVFLSKEEAESAVGVEQESYREEST</sequence>
<dbReference type="RefSeq" id="WP_109624307.1">
    <property type="nucleotide sequence ID" value="NZ_QGGY01000001.1"/>
</dbReference>
<organism evidence="1 2">
    <name type="scientific">Murimonas intestini</name>
    <dbReference type="NCBI Taxonomy" id="1337051"/>
    <lineage>
        <taxon>Bacteria</taxon>
        <taxon>Bacillati</taxon>
        <taxon>Bacillota</taxon>
        <taxon>Clostridia</taxon>
        <taxon>Lachnospirales</taxon>
        <taxon>Lachnospiraceae</taxon>
        <taxon>Murimonas</taxon>
    </lineage>
</organism>
<proteinExistence type="predicted"/>
<comment type="caution">
    <text evidence="1">The sequence shown here is derived from an EMBL/GenBank/DDBJ whole genome shotgun (WGS) entry which is preliminary data.</text>
</comment>
<keyword evidence="2" id="KW-1185">Reference proteome</keyword>
<protein>
    <submittedName>
        <fullName evidence="1">Uncharacterized protein</fullName>
    </submittedName>
</protein>
<evidence type="ECO:0000313" key="2">
    <source>
        <dbReference type="Proteomes" id="UP000245412"/>
    </source>
</evidence>
<dbReference type="Proteomes" id="UP000245412">
    <property type="component" value="Unassembled WGS sequence"/>
</dbReference>
<accession>A0AB73T9S8</accession>
<evidence type="ECO:0000313" key="1">
    <source>
        <dbReference type="EMBL" id="PWJ78862.1"/>
    </source>
</evidence>